<reference evidence="4" key="1">
    <citation type="submission" date="2017-09" db="EMBL/GenBank/DDBJ databases">
        <title>Depth-based differentiation of microbial function through sediment-hosted aquifers and enrichment of novel symbionts in the deep terrestrial subsurface.</title>
        <authorList>
            <person name="Probst A.J."/>
            <person name="Ladd B."/>
            <person name="Jarett J.K."/>
            <person name="Geller-Mcgrath D.E."/>
            <person name="Sieber C.M.K."/>
            <person name="Emerson J.B."/>
            <person name="Anantharaman K."/>
            <person name="Thomas B.C."/>
            <person name="Malmstrom R."/>
            <person name="Stieglmeier M."/>
            <person name="Klingl A."/>
            <person name="Woyke T."/>
            <person name="Ryan C.M."/>
            <person name="Banfield J.F."/>
        </authorList>
    </citation>
    <scope>NUCLEOTIDE SEQUENCE [LARGE SCALE GENOMIC DNA]</scope>
</reference>
<dbReference type="Pfam" id="PF00535">
    <property type="entry name" value="Glycos_transf_2"/>
    <property type="match status" value="1"/>
</dbReference>
<evidence type="ECO:0000259" key="2">
    <source>
        <dbReference type="Pfam" id="PF00535"/>
    </source>
</evidence>
<comment type="caution">
    <text evidence="3">The sequence shown here is derived from an EMBL/GenBank/DDBJ whole genome shotgun (WGS) entry which is preliminary data.</text>
</comment>
<keyword evidence="1" id="KW-0472">Membrane</keyword>
<dbReference type="Gene3D" id="3.90.550.10">
    <property type="entry name" value="Spore Coat Polysaccharide Biosynthesis Protein SpsA, Chain A"/>
    <property type="match status" value="1"/>
</dbReference>
<evidence type="ECO:0000313" key="4">
    <source>
        <dbReference type="Proteomes" id="UP000230137"/>
    </source>
</evidence>
<dbReference type="EMBL" id="PFQF01000037">
    <property type="protein sequence ID" value="PJA20147.1"/>
    <property type="molecule type" value="Genomic_DNA"/>
</dbReference>
<evidence type="ECO:0000313" key="3">
    <source>
        <dbReference type="EMBL" id="PJA20147.1"/>
    </source>
</evidence>
<evidence type="ECO:0000256" key="1">
    <source>
        <dbReference type="SAM" id="Phobius"/>
    </source>
</evidence>
<name>A0A2M7W3M7_9BACT</name>
<feature type="domain" description="Glycosyltransferase 2-like" evidence="2">
    <location>
        <begin position="6"/>
        <end position="177"/>
    </location>
</feature>
<proteinExistence type="predicted"/>
<dbReference type="CDD" id="cd04186">
    <property type="entry name" value="GT_2_like_c"/>
    <property type="match status" value="1"/>
</dbReference>
<accession>A0A2M7W3M7</accession>
<keyword evidence="1" id="KW-0812">Transmembrane</keyword>
<protein>
    <recommendedName>
        <fullName evidence="2">Glycosyltransferase 2-like domain-containing protein</fullName>
    </recommendedName>
</protein>
<dbReference type="InterPro" id="IPR029044">
    <property type="entry name" value="Nucleotide-diphossugar_trans"/>
</dbReference>
<keyword evidence="1" id="KW-1133">Transmembrane helix</keyword>
<dbReference type="InterPro" id="IPR001173">
    <property type="entry name" value="Glyco_trans_2-like"/>
</dbReference>
<sequence length="303" mass="34870">MNKKLSIIILNYNGYNNTVTCLKSLRKSSSIFKIYILDNGSGDASFEKLQKIVKQNEMVFHSKENLGFAGGNNYLATIADQEDCDYLLLINNDMTIEPNMVDKLMKATEKNANFGAVSPLIYYMDKKKIWYAGGQTDWFMSGTSFSQEKLPKNLHLQPTQFCSGGCMLIENSLYKKLGGFDKRFFAYNEDSDFSERLKKAGKLLYFEPEAVVYHKVNATLGSRSPLQIYYHVRNKLLFLSKNGKWYHFPTVILFTLYKDFIWNIVGVLIKPKRGKWKRVVGAWFGLSDFILGKFGQCKHKSIY</sequence>
<dbReference type="Proteomes" id="UP000230137">
    <property type="component" value="Unassembled WGS sequence"/>
</dbReference>
<dbReference type="PANTHER" id="PTHR43179">
    <property type="entry name" value="RHAMNOSYLTRANSFERASE WBBL"/>
    <property type="match status" value="1"/>
</dbReference>
<dbReference type="AlphaFoldDB" id="A0A2M7W3M7"/>
<dbReference type="SUPFAM" id="SSF53448">
    <property type="entry name" value="Nucleotide-diphospho-sugar transferases"/>
    <property type="match status" value="1"/>
</dbReference>
<dbReference type="PANTHER" id="PTHR43179:SF11">
    <property type="entry name" value="GLYCOSYL TRANSFERASE"/>
    <property type="match status" value="1"/>
</dbReference>
<gene>
    <name evidence="3" type="ORF">COX60_02585</name>
</gene>
<organism evidence="3 4">
    <name type="scientific">Candidatus Berkelbacteria bacterium CG_4_10_14_0_2_um_filter_35_9_33_12</name>
    <dbReference type="NCBI Taxonomy" id="1974499"/>
    <lineage>
        <taxon>Bacteria</taxon>
        <taxon>Candidatus Berkelbacteria</taxon>
    </lineage>
</organism>
<feature type="transmembrane region" description="Helical" evidence="1">
    <location>
        <begin position="245"/>
        <end position="269"/>
    </location>
</feature>